<dbReference type="Proteomes" id="UP000728185">
    <property type="component" value="Unassembled WGS sequence"/>
</dbReference>
<comment type="subcellular location">
    <subcellularLocation>
        <location evidence="1">Nucleus</location>
    </subcellularLocation>
</comment>
<keyword evidence="4 6" id="KW-0539">Nucleus</keyword>
<evidence type="ECO:0000256" key="3">
    <source>
        <dbReference type="ARBA" id="ARBA00022694"/>
    </source>
</evidence>
<dbReference type="InterPro" id="IPR013926">
    <property type="entry name" value="CGI121/TPRKB"/>
</dbReference>
<dbReference type="Gene3D" id="3.30.70.330">
    <property type="match status" value="1"/>
</dbReference>
<keyword evidence="9" id="KW-1185">Reference proteome</keyword>
<name>A0A8E0RPQ5_9TREM</name>
<sequence>MDTATQSRSGNFRFHFCANPPDSHTSPEIQTVSADQSQSVVEQIYQRLLHRNECTVQISGLPVKCDPSSLIDLAPEALACRMLWNPEVHGSDGSAFLEFPSRALAESYQKKLDNSQYLEKTISARLGKFLPEDVALYDCKKLVVHGLHWKTRVGELARRFPAAQNIDLRPLSERTDRKRPERAFVTFADAEAALRACDSRHGCVIRKRKLSVFWARKKSNTKDPPVGLIKYLHVSGVRSSVSDADIQSVFPQATSIRINRATGKAWLTYDLEEDCLLDYQNSRGMLLKGRKLKVFLHKSDKSKRFSKEGSGLPTSLTPSYENLEKKFFSPLLMHWRKLNLNLFPDIKCYAAYWIDVSNAELCRQHMITKALPLPEDIVAVFLDADHIFDLVQLEMAVTQALLHNQADCMVTRELATEVIYCLSPTRTLSRALNTFSIQSTTKRLLILLIDLRKTEDIVTCDTYATLEAMVRGTPTDPDLLKQLDETRRALLVNLYGITAPEIDLIDKSVNPHESLRDSILTRMGVRDLCRV</sequence>
<evidence type="ECO:0000256" key="1">
    <source>
        <dbReference type="ARBA" id="ARBA00004123"/>
    </source>
</evidence>
<dbReference type="GO" id="GO:0005634">
    <property type="term" value="C:nucleus"/>
    <property type="evidence" value="ECO:0007669"/>
    <property type="project" value="UniProtKB-SubCell"/>
</dbReference>
<dbReference type="GO" id="GO:0005829">
    <property type="term" value="C:cytosol"/>
    <property type="evidence" value="ECO:0007669"/>
    <property type="project" value="TreeGrafter"/>
</dbReference>
<dbReference type="AlphaFoldDB" id="A0A8E0RPQ5"/>
<evidence type="ECO:0000313" key="8">
    <source>
        <dbReference type="EMBL" id="KAA0189911.1"/>
    </source>
</evidence>
<evidence type="ECO:0000256" key="5">
    <source>
        <dbReference type="PROSITE-ProRule" id="PRU00176"/>
    </source>
</evidence>
<dbReference type="InterPro" id="IPR035979">
    <property type="entry name" value="RBD_domain_sf"/>
</dbReference>
<dbReference type="PANTHER" id="PTHR15840:SF10">
    <property type="entry name" value="EKC_KEOPS COMPLEX SUBUNIT TPRKB"/>
    <property type="match status" value="1"/>
</dbReference>
<evidence type="ECO:0000313" key="9">
    <source>
        <dbReference type="Proteomes" id="UP000728185"/>
    </source>
</evidence>
<comment type="similarity">
    <text evidence="2 6">Belongs to the CGI121/TPRKB family.</text>
</comment>
<dbReference type="GO" id="GO:0002949">
    <property type="term" value="P:tRNA threonylcarbamoyladenosine modification"/>
    <property type="evidence" value="ECO:0007669"/>
    <property type="project" value="TreeGrafter"/>
</dbReference>
<dbReference type="InterPro" id="IPR000504">
    <property type="entry name" value="RRM_dom"/>
</dbReference>
<feature type="domain" description="RRM" evidence="7">
    <location>
        <begin position="140"/>
        <end position="217"/>
    </location>
</feature>
<reference evidence="8" key="1">
    <citation type="submission" date="2019-05" db="EMBL/GenBank/DDBJ databases">
        <title>Annotation for the trematode Fasciolopsis buski.</title>
        <authorList>
            <person name="Choi Y.-J."/>
        </authorList>
    </citation>
    <scope>NUCLEOTIDE SEQUENCE</scope>
    <source>
        <strain evidence="8">HT</strain>
        <tissue evidence="8">Whole worm</tissue>
    </source>
</reference>
<dbReference type="PANTHER" id="PTHR15840">
    <property type="entry name" value="CGI-121 FAMILY MEMBER"/>
    <property type="match status" value="1"/>
</dbReference>
<dbReference type="SMART" id="SM00360">
    <property type="entry name" value="RRM"/>
    <property type="match status" value="3"/>
</dbReference>
<dbReference type="PROSITE" id="PS50102">
    <property type="entry name" value="RRM"/>
    <property type="match status" value="1"/>
</dbReference>
<dbReference type="InterPro" id="IPR012677">
    <property type="entry name" value="Nucleotide-bd_a/b_plait_sf"/>
</dbReference>
<dbReference type="CDD" id="cd00590">
    <property type="entry name" value="RRM_SF"/>
    <property type="match status" value="2"/>
</dbReference>
<accession>A0A8E0RPQ5</accession>
<organism evidence="8 9">
    <name type="scientific">Fasciolopsis buskii</name>
    <dbReference type="NCBI Taxonomy" id="27845"/>
    <lineage>
        <taxon>Eukaryota</taxon>
        <taxon>Metazoa</taxon>
        <taxon>Spiralia</taxon>
        <taxon>Lophotrochozoa</taxon>
        <taxon>Platyhelminthes</taxon>
        <taxon>Trematoda</taxon>
        <taxon>Digenea</taxon>
        <taxon>Plagiorchiida</taxon>
        <taxon>Echinostomata</taxon>
        <taxon>Echinostomatoidea</taxon>
        <taxon>Fasciolidae</taxon>
        <taxon>Fasciolopsis</taxon>
    </lineage>
</organism>
<evidence type="ECO:0000256" key="2">
    <source>
        <dbReference type="ARBA" id="ARBA00005546"/>
    </source>
</evidence>
<evidence type="ECO:0000259" key="7">
    <source>
        <dbReference type="PROSITE" id="PS50102"/>
    </source>
</evidence>
<dbReference type="Pfam" id="PF08617">
    <property type="entry name" value="CGI-121"/>
    <property type="match status" value="1"/>
</dbReference>
<protein>
    <submittedName>
        <fullName evidence="8">TP53RK-binding protein</fullName>
    </submittedName>
</protein>
<dbReference type="OrthoDB" id="167718at2759"/>
<gene>
    <name evidence="8" type="ORF">FBUS_09101</name>
</gene>
<dbReference type="EMBL" id="LUCM01007449">
    <property type="protein sequence ID" value="KAA0189911.1"/>
    <property type="molecule type" value="Genomic_DNA"/>
</dbReference>
<proteinExistence type="inferred from homology"/>
<keyword evidence="3" id="KW-0819">tRNA processing</keyword>
<dbReference type="SUPFAM" id="SSF143870">
    <property type="entry name" value="PF0523-like"/>
    <property type="match status" value="1"/>
</dbReference>
<dbReference type="GO" id="GO:0003723">
    <property type="term" value="F:RNA binding"/>
    <property type="evidence" value="ECO:0007669"/>
    <property type="project" value="UniProtKB-UniRule"/>
</dbReference>
<dbReference type="Gene3D" id="3.30.2380.10">
    <property type="entry name" value="CGI121/TPRKB"/>
    <property type="match status" value="1"/>
</dbReference>
<dbReference type="InterPro" id="IPR036504">
    <property type="entry name" value="CGI121/TPRKB_sf"/>
</dbReference>
<evidence type="ECO:0000256" key="6">
    <source>
        <dbReference type="RuleBase" id="RU004398"/>
    </source>
</evidence>
<comment type="caution">
    <text evidence="8">The sequence shown here is derived from an EMBL/GenBank/DDBJ whole genome shotgun (WGS) entry which is preliminary data.</text>
</comment>
<evidence type="ECO:0000256" key="4">
    <source>
        <dbReference type="ARBA" id="ARBA00023242"/>
    </source>
</evidence>
<keyword evidence="5" id="KW-0694">RNA-binding</keyword>
<dbReference type="GO" id="GO:0000408">
    <property type="term" value="C:EKC/KEOPS complex"/>
    <property type="evidence" value="ECO:0007669"/>
    <property type="project" value="TreeGrafter"/>
</dbReference>
<dbReference type="SUPFAM" id="SSF54928">
    <property type="entry name" value="RNA-binding domain, RBD"/>
    <property type="match status" value="2"/>
</dbReference>